<protein>
    <submittedName>
        <fullName evidence="1">Uncharacterized protein</fullName>
    </submittedName>
</protein>
<dbReference type="EMBL" id="HBFQ01002996">
    <property type="protein sequence ID" value="CAD8827713.1"/>
    <property type="molecule type" value="Transcribed_RNA"/>
</dbReference>
<dbReference type="AlphaFoldDB" id="A0A7S0ZNR9"/>
<evidence type="ECO:0000313" key="1">
    <source>
        <dbReference type="EMBL" id="CAD8827713.1"/>
    </source>
</evidence>
<reference evidence="1" key="1">
    <citation type="submission" date="2021-01" db="EMBL/GenBank/DDBJ databases">
        <authorList>
            <person name="Corre E."/>
            <person name="Pelletier E."/>
            <person name="Niang G."/>
            <person name="Scheremetjew M."/>
            <person name="Finn R."/>
            <person name="Kale V."/>
            <person name="Holt S."/>
            <person name="Cochrane G."/>
            <person name="Meng A."/>
            <person name="Brown T."/>
            <person name="Cohen L."/>
        </authorList>
    </citation>
    <scope>NUCLEOTIDE SEQUENCE</scope>
</reference>
<accession>A0A7S0ZNR9</accession>
<gene>
    <name evidence="1" type="ORF">NSCI0253_LOCUS2059</name>
</gene>
<proteinExistence type="predicted"/>
<sequence>MLGLPSVVRIARAPRRACVFAVVARAFGTTDGPFRHLRPKFVIKAKKKLYADVLVYGDRRKLLDTAQDVLYPENPPDGDSVYPLAFWKTFAWRAIQSMHLFSPLELAILARAFDTQNVLNDPKLDVFGAILEQLRGGPRVPAFAGYVFADVLPRRRKSKAEAQSLLRLLGRHSVDSMWELTPANAVRLMEVMCAHGVTDPAMFSRVARKVGLQLRTMEMEDVSRAASVFAEAGHRDVQLFFGIAQRVAESSDRVVARQVAASFAKLEIDDVPSALTELAAEPS</sequence>
<organism evidence="1">
    <name type="scientific">Noctiluca scintillans</name>
    <name type="common">Sea sparkle</name>
    <name type="synonym">Red tide dinoflagellate</name>
    <dbReference type="NCBI Taxonomy" id="2966"/>
    <lineage>
        <taxon>Eukaryota</taxon>
        <taxon>Sar</taxon>
        <taxon>Alveolata</taxon>
        <taxon>Dinophyceae</taxon>
        <taxon>Noctilucales</taxon>
        <taxon>Noctilucaceae</taxon>
        <taxon>Noctiluca</taxon>
    </lineage>
</organism>
<name>A0A7S0ZNR9_NOCSC</name>